<evidence type="ECO:0000313" key="3">
    <source>
        <dbReference type="EMBL" id="SPX62049.1"/>
    </source>
</evidence>
<keyword evidence="1" id="KW-0732">Signal</keyword>
<feature type="signal peptide" evidence="1">
    <location>
        <begin position="1"/>
        <end position="27"/>
    </location>
</feature>
<sequence>MVTYNTIRMILVSGSLLLLSACSRSVASGIIPEEGLTVSQIYNQSVEASAPAWTAPRFKRNARGQMAVNYQGETRTAVNETSALFKALDNPAVPIYIYPHVALIGDEQLIKPGYTTEFFLYKQNQFALASERY</sequence>
<feature type="chain" id="PRO_5036002990" evidence="1">
    <location>
        <begin position="28"/>
        <end position="133"/>
    </location>
</feature>
<dbReference type="PATRIC" id="fig|453.4.peg.2775"/>
<evidence type="ECO:0000256" key="1">
    <source>
        <dbReference type="SAM" id="SignalP"/>
    </source>
</evidence>
<dbReference type="NCBIfam" id="TIGR03751">
    <property type="entry name" value="conj_TIGR03751"/>
    <property type="match status" value="1"/>
</dbReference>
<name>A0A0W0TH21_9GAMM</name>
<dbReference type="EMBL" id="UASS01000032">
    <property type="protein sequence ID" value="SPX62049.1"/>
    <property type="molecule type" value="Genomic_DNA"/>
</dbReference>
<dbReference type="STRING" id="453.Lfee_2531"/>
<evidence type="ECO:0000313" key="4">
    <source>
        <dbReference type="Proteomes" id="UP000054698"/>
    </source>
</evidence>
<keyword evidence="3" id="KW-0449">Lipoprotein</keyword>
<proteinExistence type="predicted"/>
<dbReference type="AlphaFoldDB" id="A0A0W0TH21"/>
<protein>
    <submittedName>
        <fullName evidence="3">Putative lipoprotein</fullName>
    </submittedName>
</protein>
<reference evidence="3 5" key="2">
    <citation type="submission" date="2018-06" db="EMBL/GenBank/DDBJ databases">
        <authorList>
            <consortium name="Pathogen Informatics"/>
            <person name="Doyle S."/>
        </authorList>
    </citation>
    <scope>NUCLEOTIDE SEQUENCE [LARGE SCALE GENOMIC DNA]</scope>
    <source>
        <strain evidence="3 5">NCTC12022</strain>
    </source>
</reference>
<dbReference type="Proteomes" id="UP000054698">
    <property type="component" value="Unassembled WGS sequence"/>
</dbReference>
<dbReference type="Proteomes" id="UP000251942">
    <property type="component" value="Unassembled WGS sequence"/>
</dbReference>
<accession>A0A0W0TH21</accession>
<dbReference type="RefSeq" id="WP_058447383.1">
    <property type="nucleotide sequence ID" value="NZ_CAAAHT010000033.1"/>
</dbReference>
<evidence type="ECO:0000313" key="2">
    <source>
        <dbReference type="EMBL" id="KTC94867.1"/>
    </source>
</evidence>
<dbReference type="OrthoDB" id="8863314at2"/>
<dbReference type="EMBL" id="LNYB01000085">
    <property type="protein sequence ID" value="KTC94867.1"/>
    <property type="molecule type" value="Genomic_DNA"/>
</dbReference>
<evidence type="ECO:0000313" key="5">
    <source>
        <dbReference type="Proteomes" id="UP000251942"/>
    </source>
</evidence>
<keyword evidence="4" id="KW-1185">Reference proteome</keyword>
<dbReference type="InterPro" id="IPR022262">
    <property type="entry name" value="Lipoprot_put"/>
</dbReference>
<reference evidence="2 4" key="1">
    <citation type="submission" date="2015-11" db="EMBL/GenBank/DDBJ databases">
        <title>Genomic analysis of 38 Legionella species identifies large and diverse effector repertoires.</title>
        <authorList>
            <person name="Burstein D."/>
            <person name="Amaro F."/>
            <person name="Zusman T."/>
            <person name="Lifshitz Z."/>
            <person name="Cohen O."/>
            <person name="Gilbert J.A."/>
            <person name="Pupko T."/>
            <person name="Shuman H.A."/>
            <person name="Segal G."/>
        </authorList>
    </citation>
    <scope>NUCLEOTIDE SEQUENCE [LARGE SCALE GENOMIC DNA]</scope>
    <source>
        <strain evidence="2 4">WO-44C</strain>
    </source>
</reference>
<organism evidence="2 4">
    <name type="scientific">Legionella feeleii</name>
    <dbReference type="NCBI Taxonomy" id="453"/>
    <lineage>
        <taxon>Bacteria</taxon>
        <taxon>Pseudomonadati</taxon>
        <taxon>Pseudomonadota</taxon>
        <taxon>Gammaproteobacteria</taxon>
        <taxon>Legionellales</taxon>
        <taxon>Legionellaceae</taxon>
        <taxon>Legionella</taxon>
    </lineage>
</organism>
<gene>
    <name evidence="2" type="ORF">Lfee_2531</name>
    <name evidence="3" type="ORF">NCTC12022_02806</name>
</gene>